<proteinExistence type="predicted"/>
<organism evidence="2">
    <name type="scientific">bioreactor metagenome</name>
    <dbReference type="NCBI Taxonomy" id="1076179"/>
    <lineage>
        <taxon>unclassified sequences</taxon>
        <taxon>metagenomes</taxon>
        <taxon>ecological metagenomes</taxon>
    </lineage>
</organism>
<feature type="compositionally biased region" description="Polar residues" evidence="1">
    <location>
        <begin position="11"/>
        <end position="21"/>
    </location>
</feature>
<feature type="region of interest" description="Disordered" evidence="1">
    <location>
        <begin position="1"/>
        <end position="25"/>
    </location>
</feature>
<dbReference type="EMBL" id="VSSQ01028956">
    <property type="protein sequence ID" value="MPM78861.1"/>
    <property type="molecule type" value="Genomic_DNA"/>
</dbReference>
<comment type="caution">
    <text evidence="2">The sequence shown here is derived from an EMBL/GenBank/DDBJ whole genome shotgun (WGS) entry which is preliminary data.</text>
</comment>
<dbReference type="AlphaFoldDB" id="A0A645CPM7"/>
<protein>
    <submittedName>
        <fullName evidence="2">Uncharacterized protein</fullName>
    </submittedName>
</protein>
<gene>
    <name evidence="2" type="ORF">SDC9_125876</name>
</gene>
<sequence length="41" mass="4874">MKKNKKEPYQKSRSNKFNIPQNAKGYPIKRVAFHRKVGKNN</sequence>
<evidence type="ECO:0000313" key="2">
    <source>
        <dbReference type="EMBL" id="MPM78861.1"/>
    </source>
</evidence>
<feature type="compositionally biased region" description="Basic and acidic residues" evidence="1">
    <location>
        <begin position="1"/>
        <end position="10"/>
    </location>
</feature>
<reference evidence="2" key="1">
    <citation type="submission" date="2019-08" db="EMBL/GenBank/DDBJ databases">
        <authorList>
            <person name="Kucharzyk K."/>
            <person name="Murdoch R.W."/>
            <person name="Higgins S."/>
            <person name="Loffler F."/>
        </authorList>
    </citation>
    <scope>NUCLEOTIDE SEQUENCE</scope>
</reference>
<accession>A0A645CPM7</accession>
<evidence type="ECO:0000256" key="1">
    <source>
        <dbReference type="SAM" id="MobiDB-lite"/>
    </source>
</evidence>
<name>A0A645CPM7_9ZZZZ</name>